<evidence type="ECO:0000256" key="6">
    <source>
        <dbReference type="ARBA" id="ARBA00023136"/>
    </source>
</evidence>
<dbReference type="AlphaFoldDB" id="A0A951UNZ8"/>
<sequence>MRLPSEPEPPYQINIVPMIDVIFAILTFFIMSTLYLAQSQGLPVNLPGANTAENQTQNPAVVTIDAIGNLAFNRQPMTLDVLEAQVRALALSGQQPLVVIDADKAVTHGKVVEVMDRLRSIDGVRLAIGTKRP</sequence>
<dbReference type="GO" id="GO:0015031">
    <property type="term" value="P:protein transport"/>
    <property type="evidence" value="ECO:0007669"/>
    <property type="project" value="UniProtKB-KW"/>
</dbReference>
<dbReference type="Gene3D" id="3.30.420.270">
    <property type="match status" value="1"/>
</dbReference>
<dbReference type="PANTHER" id="PTHR30558">
    <property type="entry name" value="EXBD MEMBRANE COMPONENT OF PMF-DRIVEN MACROMOLECULE IMPORT SYSTEM"/>
    <property type="match status" value="1"/>
</dbReference>
<evidence type="ECO:0000256" key="3">
    <source>
        <dbReference type="ARBA" id="ARBA00022475"/>
    </source>
</evidence>
<dbReference type="Proteomes" id="UP000757435">
    <property type="component" value="Unassembled WGS sequence"/>
</dbReference>
<evidence type="ECO:0000256" key="5">
    <source>
        <dbReference type="ARBA" id="ARBA00022989"/>
    </source>
</evidence>
<evidence type="ECO:0000313" key="10">
    <source>
        <dbReference type="Proteomes" id="UP000757435"/>
    </source>
</evidence>
<evidence type="ECO:0000256" key="1">
    <source>
        <dbReference type="ARBA" id="ARBA00004162"/>
    </source>
</evidence>
<keyword evidence="6 8" id="KW-0472">Membrane</keyword>
<reference evidence="9" key="2">
    <citation type="journal article" date="2022" name="Microbiol. Resour. Announc.">
        <title>Metagenome Sequencing to Explore Phylogenomics of Terrestrial Cyanobacteria.</title>
        <authorList>
            <person name="Ward R.D."/>
            <person name="Stajich J.E."/>
            <person name="Johansen J.R."/>
            <person name="Huntemann M."/>
            <person name="Clum A."/>
            <person name="Foster B."/>
            <person name="Foster B."/>
            <person name="Roux S."/>
            <person name="Palaniappan K."/>
            <person name="Varghese N."/>
            <person name="Mukherjee S."/>
            <person name="Reddy T.B.K."/>
            <person name="Daum C."/>
            <person name="Copeland A."/>
            <person name="Chen I.A."/>
            <person name="Ivanova N.N."/>
            <person name="Kyrpides N.C."/>
            <person name="Shapiro N."/>
            <person name="Eloe-Fadrosh E.A."/>
            <person name="Pietrasiak N."/>
        </authorList>
    </citation>
    <scope>NUCLEOTIDE SEQUENCE</scope>
    <source>
        <strain evidence="9">UHER 2000/2452</strain>
    </source>
</reference>
<dbReference type="InterPro" id="IPR003400">
    <property type="entry name" value="ExbD"/>
</dbReference>
<accession>A0A951UNZ8</accession>
<name>A0A951UNZ8_9CYAN</name>
<dbReference type="GO" id="GO:0005886">
    <property type="term" value="C:plasma membrane"/>
    <property type="evidence" value="ECO:0007669"/>
    <property type="project" value="UniProtKB-SubCell"/>
</dbReference>
<protein>
    <submittedName>
        <fullName evidence="9">Biopolymer transporter ExbD</fullName>
    </submittedName>
</protein>
<evidence type="ECO:0000256" key="7">
    <source>
        <dbReference type="RuleBase" id="RU003879"/>
    </source>
</evidence>
<organism evidence="9 10">
    <name type="scientific">Drouetiella hepatica Uher 2000/2452</name>
    <dbReference type="NCBI Taxonomy" id="904376"/>
    <lineage>
        <taxon>Bacteria</taxon>
        <taxon>Bacillati</taxon>
        <taxon>Cyanobacteriota</taxon>
        <taxon>Cyanophyceae</taxon>
        <taxon>Oculatellales</taxon>
        <taxon>Oculatellaceae</taxon>
        <taxon>Drouetiella</taxon>
    </lineage>
</organism>
<feature type="transmembrane region" description="Helical" evidence="8">
    <location>
        <begin position="15"/>
        <end position="37"/>
    </location>
</feature>
<gene>
    <name evidence="9" type="ORF">KME15_21925</name>
</gene>
<evidence type="ECO:0000256" key="2">
    <source>
        <dbReference type="ARBA" id="ARBA00005811"/>
    </source>
</evidence>
<evidence type="ECO:0000256" key="4">
    <source>
        <dbReference type="ARBA" id="ARBA00022692"/>
    </source>
</evidence>
<comment type="caution">
    <text evidence="9">The sequence shown here is derived from an EMBL/GenBank/DDBJ whole genome shotgun (WGS) entry which is preliminary data.</text>
</comment>
<evidence type="ECO:0000313" key="9">
    <source>
        <dbReference type="EMBL" id="MBW4661341.1"/>
    </source>
</evidence>
<proteinExistence type="inferred from homology"/>
<dbReference type="Pfam" id="PF02472">
    <property type="entry name" value="ExbD"/>
    <property type="match status" value="1"/>
</dbReference>
<dbReference type="EMBL" id="JAHHHD010000034">
    <property type="protein sequence ID" value="MBW4661341.1"/>
    <property type="molecule type" value="Genomic_DNA"/>
</dbReference>
<keyword evidence="7" id="KW-0813">Transport</keyword>
<keyword evidence="4 7" id="KW-0812">Transmembrane</keyword>
<comment type="subcellular location">
    <subcellularLocation>
        <location evidence="1">Cell membrane</location>
        <topology evidence="1">Single-pass membrane protein</topology>
    </subcellularLocation>
    <subcellularLocation>
        <location evidence="7">Cell membrane</location>
        <topology evidence="7">Single-pass type II membrane protein</topology>
    </subcellularLocation>
</comment>
<comment type="similarity">
    <text evidence="2 7">Belongs to the ExbD/TolR family.</text>
</comment>
<evidence type="ECO:0000256" key="8">
    <source>
        <dbReference type="SAM" id="Phobius"/>
    </source>
</evidence>
<keyword evidence="7" id="KW-0653">Protein transport</keyword>
<reference evidence="9" key="1">
    <citation type="submission" date="2021-05" db="EMBL/GenBank/DDBJ databases">
        <authorList>
            <person name="Pietrasiak N."/>
            <person name="Ward R."/>
            <person name="Stajich J.E."/>
            <person name="Kurbessoian T."/>
        </authorList>
    </citation>
    <scope>NUCLEOTIDE SEQUENCE</scope>
    <source>
        <strain evidence="9">UHER 2000/2452</strain>
    </source>
</reference>
<dbReference type="PANTHER" id="PTHR30558:SF3">
    <property type="entry name" value="BIOPOLYMER TRANSPORT PROTEIN EXBD-RELATED"/>
    <property type="match status" value="1"/>
</dbReference>
<keyword evidence="5 8" id="KW-1133">Transmembrane helix</keyword>
<keyword evidence="3" id="KW-1003">Cell membrane</keyword>
<dbReference type="GO" id="GO:0022857">
    <property type="term" value="F:transmembrane transporter activity"/>
    <property type="evidence" value="ECO:0007669"/>
    <property type="project" value="InterPro"/>
</dbReference>